<sequence>MNILTFHFSKQLRWHSYNSINDIIRRYNHASNKKYSTSSTIKSNKFPDYKIIYMFPYAMCPYIFNKFKRNYTITAGALIPVTASLQMLDFMSSMENLSFTACNCLLVLMLHTIGFTCNNLVGTIYVKDKDDSENQNVIISYINYWGKRIDLRTTVDDIIPFTENFMNTSNSLYKILKIKSCKQTLKVYTKYGKVTEEASFSNIFG</sequence>
<reference evidence="10" key="1">
    <citation type="submission" date="2025-08" db="UniProtKB">
        <authorList>
            <consortium name="RefSeq"/>
        </authorList>
    </citation>
    <scope>IDENTIFICATION</scope>
    <source>
        <tissue evidence="10">Muscle</tissue>
    </source>
</reference>
<dbReference type="GO" id="GO:0005743">
    <property type="term" value="C:mitochondrial inner membrane"/>
    <property type="evidence" value="ECO:0007669"/>
    <property type="project" value="UniProtKB-SubCell"/>
</dbReference>
<comment type="similarity">
    <text evidence="2">Belongs to the TMEM186 family.</text>
</comment>
<evidence type="ECO:0000313" key="10">
    <source>
        <dbReference type="RefSeq" id="XP_033360645.1"/>
    </source>
</evidence>
<dbReference type="Proteomes" id="UP000504631">
    <property type="component" value="Unplaced"/>
</dbReference>
<evidence type="ECO:0000256" key="5">
    <source>
        <dbReference type="ARBA" id="ARBA00022792"/>
    </source>
</evidence>
<dbReference type="AlphaFoldDB" id="A0A6J3L5U3"/>
<evidence type="ECO:0000256" key="4">
    <source>
        <dbReference type="ARBA" id="ARBA00022692"/>
    </source>
</evidence>
<dbReference type="RefSeq" id="XP_033360645.1">
    <property type="nucleotide sequence ID" value="XM_033504754.1"/>
</dbReference>
<evidence type="ECO:0000256" key="6">
    <source>
        <dbReference type="ARBA" id="ARBA00022989"/>
    </source>
</evidence>
<accession>A0A6J3L5U3</accession>
<dbReference type="KEGG" id="bvk:117239280"/>
<organism evidence="9 10">
    <name type="scientific">Bombus vosnesenskii</name>
    <dbReference type="NCBI Taxonomy" id="207650"/>
    <lineage>
        <taxon>Eukaryota</taxon>
        <taxon>Metazoa</taxon>
        <taxon>Ecdysozoa</taxon>
        <taxon>Arthropoda</taxon>
        <taxon>Hexapoda</taxon>
        <taxon>Insecta</taxon>
        <taxon>Pterygota</taxon>
        <taxon>Neoptera</taxon>
        <taxon>Endopterygota</taxon>
        <taxon>Hymenoptera</taxon>
        <taxon>Apocrita</taxon>
        <taxon>Aculeata</taxon>
        <taxon>Apoidea</taxon>
        <taxon>Anthophila</taxon>
        <taxon>Apidae</taxon>
        <taxon>Bombus</taxon>
        <taxon>Pyrobombus</taxon>
    </lineage>
</organism>
<protein>
    <recommendedName>
        <fullName evidence="3">Transmembrane protein 186</fullName>
    </recommendedName>
</protein>
<evidence type="ECO:0000313" key="9">
    <source>
        <dbReference type="Proteomes" id="UP000504631"/>
    </source>
</evidence>
<keyword evidence="4" id="KW-0812">Transmembrane</keyword>
<comment type="subcellular location">
    <subcellularLocation>
        <location evidence="1">Mitochondrion inner membrane</location>
        <topology evidence="1">Multi-pass membrane protein</topology>
    </subcellularLocation>
</comment>
<name>A0A6J3L5U3_9HYME</name>
<gene>
    <name evidence="10" type="primary">LOC117239280</name>
</gene>
<dbReference type="GeneID" id="117239280"/>
<keyword evidence="7" id="KW-0496">Mitochondrion</keyword>
<evidence type="ECO:0000256" key="1">
    <source>
        <dbReference type="ARBA" id="ARBA00004448"/>
    </source>
</evidence>
<evidence type="ECO:0000256" key="8">
    <source>
        <dbReference type="ARBA" id="ARBA00023136"/>
    </source>
</evidence>
<dbReference type="PANTHER" id="PTHR13603:SF1">
    <property type="entry name" value="TRANSMEMBRANE PROTEIN 186"/>
    <property type="match status" value="1"/>
</dbReference>
<keyword evidence="6" id="KW-1133">Transmembrane helix</keyword>
<keyword evidence="9" id="KW-1185">Reference proteome</keyword>
<keyword evidence="5" id="KW-0999">Mitochondrion inner membrane</keyword>
<proteinExistence type="inferred from homology"/>
<evidence type="ECO:0000256" key="3">
    <source>
        <dbReference type="ARBA" id="ARBA00014604"/>
    </source>
</evidence>
<evidence type="ECO:0000256" key="7">
    <source>
        <dbReference type="ARBA" id="ARBA00023128"/>
    </source>
</evidence>
<dbReference type="PANTHER" id="PTHR13603">
    <property type="entry name" value="TRANSMEMBRANE PROTEIN 186"/>
    <property type="match status" value="1"/>
</dbReference>
<keyword evidence="8" id="KW-0472">Membrane</keyword>
<evidence type="ECO:0000256" key="2">
    <source>
        <dbReference type="ARBA" id="ARBA00007020"/>
    </source>
</evidence>
<dbReference type="InterPro" id="IPR026571">
    <property type="entry name" value="Tmem186"/>
</dbReference>